<proteinExistence type="predicted"/>
<evidence type="ECO:0000313" key="2">
    <source>
        <dbReference type="Proteomes" id="UP001517388"/>
    </source>
</evidence>
<accession>A0ACC7SEA8</accession>
<protein>
    <submittedName>
        <fullName evidence="1">ABC transporter substrate-binding protein</fullName>
    </submittedName>
</protein>
<evidence type="ECO:0000313" key="1">
    <source>
        <dbReference type="EMBL" id="MTJ46099.1"/>
    </source>
</evidence>
<gene>
    <name evidence="1" type="ORF">FJR39_24540</name>
</gene>
<comment type="caution">
    <text evidence="1">The sequence shown here is derived from an EMBL/GenBank/DDBJ whole genome shotgun (WGS) entry which is preliminary data.</text>
</comment>
<organism evidence="1 2">
    <name type="scientific">Dolichospermum flos-aquae UHCC 0037</name>
    <dbReference type="NCBI Taxonomy" id="2590026"/>
    <lineage>
        <taxon>Bacteria</taxon>
        <taxon>Bacillati</taxon>
        <taxon>Cyanobacteriota</taxon>
        <taxon>Cyanophyceae</taxon>
        <taxon>Nostocales</taxon>
        <taxon>Aphanizomenonaceae</taxon>
        <taxon>Dolichospermum</taxon>
    </lineage>
</organism>
<sequence>MERVKSNPPQNIPSSGAAQFVGRSHELETLHQQLQGKDRVAIVAIAGMGGVGKTELAIQYAKKYAQSYPGGVFWLEAKGSNLADQSNQIVGFAQRHLKIPGSQELSNETMTTKQKITWCWQHWQPPGEVLLVLDDVIELANFREFLPPLDHQFRVLVTTHLKNLDATITELSLDVLSLEASLELLTRLINKDRNRIEGELKVAEDLCKWMGYLPLGLELVGRYLARNPDLSLIEILERLKNQGLQDKSINEQQIQKNSLMTSQKSLKETFESSWQQLDSNASQLAQLLGYLNINVIHWEQVESIAKQLNWTQTNLKDAKNQLNKLHFIQSSGQGLEKFHPLIKEFLREKVKKSGNIKRFRQAIDASMKLKRPPLPVWLKFSLFGLLLAVGGIALIYLIIQLYFNGQEKPLSKNYFTRGEEALINQNIKSSNPLCKQAFEKKNQGMQAFAGKQFSLAQENFQAAINLFKQANLQCSVDPETQIFLNNAKANIQGNPLTIAAVVPMNGSEQFNNLSEQVLRGVAHVQDNFNRSNGIEGQFLQVIVAKDDNKPEVGKRLAKHFGDNNIPGDTNFKGEVLGVIGHFTSDVTQPSGEIYEKKGLVAVSPISTAVRQSNLSPSGYQFNLSKYVFRTAPSDSIASDNLFKYAQTIPSSGKAAIFFNSKQIYSLSLKEAFEKKFAPQDVISCDLSKKTINTCIEITKNAKFLLLDIGSETANDVLLIIERNQNKLPLLGGDALYSDDKLPSEFGNKSKNMVVAVASHIELFSDSFKKESVRLWGTKYVGWRTATTYDAAQAIVEGLKRNPTRAGLYTALSSSNFSVEGATAKVQFDEKSHDRKVDLNIGVLVKVQQKCKPNGETNPQATDSSNYVFCLLKN</sequence>
<dbReference type="Proteomes" id="UP001517388">
    <property type="component" value="Unassembled WGS sequence"/>
</dbReference>
<name>A0ACC7SEA8_DOLFA</name>
<reference evidence="2" key="1">
    <citation type="journal article" date="2020" name="Toxins">
        <title>Phylogenomic Analysis of Secondary Metabolism in the Toxic Cyanobacterial Genera Anabaena, Dolichospermum and Aphanizomenon.</title>
        <authorList>
            <person name="Oesterholm J."/>
            <person name="Popin R.V."/>
            <person name="Fewer D.P."/>
            <person name="Sivonen K."/>
        </authorList>
    </citation>
    <scope>NUCLEOTIDE SEQUENCE [LARGE SCALE GENOMIC DNA]</scope>
    <source>
        <strain evidence="2">UHCC 0037</strain>
    </source>
</reference>
<dbReference type="EMBL" id="VILF01000007">
    <property type="protein sequence ID" value="MTJ46099.1"/>
    <property type="molecule type" value="Genomic_DNA"/>
</dbReference>
<keyword evidence="2" id="KW-1185">Reference proteome</keyword>